<keyword evidence="2" id="KW-0645">Protease</keyword>
<dbReference type="InterPro" id="IPR001375">
    <property type="entry name" value="Peptidase_S9_cat"/>
</dbReference>
<dbReference type="RefSeq" id="WP_138832628.1">
    <property type="nucleotide sequence ID" value="NZ_VCNI01000001.1"/>
</dbReference>
<keyword evidence="4" id="KW-0720">Serine protease</keyword>
<evidence type="ECO:0000256" key="4">
    <source>
        <dbReference type="ARBA" id="ARBA00022825"/>
    </source>
</evidence>
<dbReference type="InterPro" id="IPR051543">
    <property type="entry name" value="Serine_Peptidase_S9A"/>
</dbReference>
<proteinExistence type="inferred from homology"/>
<evidence type="ECO:0000313" key="9">
    <source>
        <dbReference type="Proteomes" id="UP000751614"/>
    </source>
</evidence>
<comment type="similarity">
    <text evidence="1">Belongs to the peptidase S9A family.</text>
</comment>
<feature type="domain" description="Peptidase S9A N-terminal" evidence="7">
    <location>
        <begin position="33"/>
        <end position="434"/>
    </location>
</feature>
<organism evidence="8 9">
    <name type="scientific">Flagellimonas algicola</name>
    <dbReference type="NCBI Taxonomy" id="2583815"/>
    <lineage>
        <taxon>Bacteria</taxon>
        <taxon>Pseudomonadati</taxon>
        <taxon>Bacteroidota</taxon>
        <taxon>Flavobacteriia</taxon>
        <taxon>Flavobacteriales</taxon>
        <taxon>Flavobacteriaceae</taxon>
        <taxon>Flagellimonas</taxon>
    </lineage>
</organism>
<evidence type="ECO:0000259" key="7">
    <source>
        <dbReference type="Pfam" id="PF02897"/>
    </source>
</evidence>
<keyword evidence="3" id="KW-0378">Hydrolase</keyword>
<feature type="domain" description="Peptidase S9 prolyl oligopeptidase catalytic" evidence="6">
    <location>
        <begin position="495"/>
        <end position="706"/>
    </location>
</feature>
<keyword evidence="5" id="KW-0732">Signal</keyword>
<dbReference type="PANTHER" id="PTHR11757:SF19">
    <property type="entry name" value="PROLYL ENDOPEPTIDASE-LIKE"/>
    <property type="match status" value="1"/>
</dbReference>
<comment type="caution">
    <text evidence="8">The sequence shown here is derived from an EMBL/GenBank/DDBJ whole genome shotgun (WGS) entry which is preliminary data.</text>
</comment>
<dbReference type="InterPro" id="IPR029058">
    <property type="entry name" value="AB_hydrolase_fold"/>
</dbReference>
<dbReference type="Pfam" id="PF00326">
    <property type="entry name" value="Peptidase_S9"/>
    <property type="match status" value="1"/>
</dbReference>
<dbReference type="InterPro" id="IPR023302">
    <property type="entry name" value="Pept_S9A_N"/>
</dbReference>
<evidence type="ECO:0000256" key="5">
    <source>
        <dbReference type="SAM" id="SignalP"/>
    </source>
</evidence>
<gene>
    <name evidence="8" type="ORF">FGG15_01875</name>
</gene>
<protein>
    <submittedName>
        <fullName evidence="8">S9 family peptidase</fullName>
    </submittedName>
</protein>
<dbReference type="PANTHER" id="PTHR11757">
    <property type="entry name" value="PROTEASE FAMILY S9A OLIGOPEPTIDASE"/>
    <property type="match status" value="1"/>
</dbReference>
<sequence>MKLSLYTYLGCLICLIFAAACKNKNEDRMSITPPIAKKYPKKLEKHGDLRIDDYYWMNDRENQEVLDYLNAENAYYAEMSKHTKDFQEELFQEMKSRIKEDDNSVPYKYNGYWYITRYQKGGEYPMYFRKKEVMDAPDELLFNCNEMAKEHEFFNLRGVTVSPDNTLASFATDTVSRRQYTIQIKDLQSGQIFDDKIENTTGSSVWANDGKTLFYTKKDPITLRADKIYRHTLGTSEAEDVLVFHEKDSTYNTFVYKTKSRKYLVIGSVSTLTSEYQILDANDPVGEFTIFSPRERGVEYGISHYNGNFFILTNKDGATNFKLMKTTDAKTSSEHWQEFILHREEVLLEDVEIFKDYYVLSERENGLNKLKVNRWDNAASYYLPFDSETYVAGASINVEFDSKMFRYYYNEMGAPYAIIDFDMETQSKTILKEQEVLGGKFDKSNYRTKRVWATARDGVQIPISMVYQKDVKFDGSSPLLQYAYGSYGSTIDPYFSSIRLSLLDRGVVFAIAHVRGGEYLGRGWYDNGKLLHKKNTFTDFVDCSKFLIAENYTSPGHLYASGGSAGGLLMAAVINMAPELYHGVIAAVPFVDVVTTMLDDSIPLTTGEYDEWGNPNEKEYYDYMKSYSPYDNVEAKKYPNLYVSTGLHDSQVQYWEPAKWVAKLRELKTDDNLLFLDTNMDAGHGGASGRFSSLKETAKEYAFILDLEGKTE</sequence>
<dbReference type="Gene3D" id="3.40.50.1820">
    <property type="entry name" value="alpha/beta hydrolase"/>
    <property type="match status" value="1"/>
</dbReference>
<reference evidence="8 9" key="1">
    <citation type="submission" date="2019-05" db="EMBL/GenBank/DDBJ databases">
        <title>Flagellimonas sp. AsT0115, sp. nov., isolated from a marine red algae, Asparagopsis taxiformis.</title>
        <authorList>
            <person name="Kim J."/>
            <person name="Jeong S.E."/>
            <person name="Jeon C.O."/>
        </authorList>
    </citation>
    <scope>NUCLEOTIDE SEQUENCE [LARGE SCALE GENOMIC DNA]</scope>
    <source>
        <strain evidence="8 9">AsT0115</strain>
    </source>
</reference>
<dbReference type="SUPFAM" id="SSF50993">
    <property type="entry name" value="Peptidase/esterase 'gauge' domain"/>
    <property type="match status" value="1"/>
</dbReference>
<dbReference type="PRINTS" id="PR00862">
    <property type="entry name" value="PROLIGOPTASE"/>
</dbReference>
<name>A0ABY2WMV1_9FLAO</name>
<dbReference type="Proteomes" id="UP000751614">
    <property type="component" value="Unassembled WGS sequence"/>
</dbReference>
<evidence type="ECO:0000256" key="1">
    <source>
        <dbReference type="ARBA" id="ARBA00005228"/>
    </source>
</evidence>
<evidence type="ECO:0000256" key="3">
    <source>
        <dbReference type="ARBA" id="ARBA00022801"/>
    </source>
</evidence>
<evidence type="ECO:0000259" key="6">
    <source>
        <dbReference type="Pfam" id="PF00326"/>
    </source>
</evidence>
<accession>A0ABY2WMV1</accession>
<dbReference type="Pfam" id="PF02897">
    <property type="entry name" value="Peptidase_S9_N"/>
    <property type="match status" value="1"/>
</dbReference>
<dbReference type="InterPro" id="IPR002470">
    <property type="entry name" value="Peptidase_S9A"/>
</dbReference>
<dbReference type="PROSITE" id="PS51257">
    <property type="entry name" value="PROKAR_LIPOPROTEIN"/>
    <property type="match status" value="1"/>
</dbReference>
<dbReference type="SUPFAM" id="SSF53474">
    <property type="entry name" value="alpha/beta-Hydrolases"/>
    <property type="match status" value="1"/>
</dbReference>
<evidence type="ECO:0000256" key="2">
    <source>
        <dbReference type="ARBA" id="ARBA00022670"/>
    </source>
</evidence>
<feature type="signal peptide" evidence="5">
    <location>
        <begin position="1"/>
        <end position="18"/>
    </location>
</feature>
<dbReference type="EMBL" id="VCNI01000001">
    <property type="protein sequence ID" value="TMU56311.1"/>
    <property type="molecule type" value="Genomic_DNA"/>
</dbReference>
<evidence type="ECO:0000313" key="8">
    <source>
        <dbReference type="EMBL" id="TMU56311.1"/>
    </source>
</evidence>
<keyword evidence="9" id="KW-1185">Reference proteome</keyword>
<feature type="chain" id="PRO_5047232735" evidence="5">
    <location>
        <begin position="19"/>
        <end position="712"/>
    </location>
</feature>
<dbReference type="Gene3D" id="2.130.10.120">
    <property type="entry name" value="Prolyl oligopeptidase, N-terminal domain"/>
    <property type="match status" value="1"/>
</dbReference>